<dbReference type="Proteomes" id="UP000824469">
    <property type="component" value="Unassembled WGS sequence"/>
</dbReference>
<proteinExistence type="predicted"/>
<evidence type="ECO:0000313" key="2">
    <source>
        <dbReference type="Proteomes" id="UP000824469"/>
    </source>
</evidence>
<protein>
    <recommendedName>
        <fullName evidence="3">Thioredoxin-like fold domain-containing protein</fullName>
    </recommendedName>
</protein>
<dbReference type="PANTHER" id="PTHR33232:SF20">
    <property type="entry name" value="PROTEIN SIEVE ELEMENT OCCLUSION B-LIKE"/>
    <property type="match status" value="1"/>
</dbReference>
<feature type="non-terminal residue" evidence="1">
    <location>
        <position position="158"/>
    </location>
</feature>
<accession>A0AA38BUW4</accession>
<dbReference type="PANTHER" id="PTHR33232">
    <property type="entry name" value="PROTEIN SIEVE ELEMENT OCCLUSION B-LIKE"/>
    <property type="match status" value="1"/>
</dbReference>
<dbReference type="GO" id="GO:0010088">
    <property type="term" value="P:phloem development"/>
    <property type="evidence" value="ECO:0007669"/>
    <property type="project" value="InterPro"/>
</dbReference>
<evidence type="ECO:0008006" key="3">
    <source>
        <dbReference type="Google" id="ProtNLM"/>
    </source>
</evidence>
<gene>
    <name evidence="1" type="ORF">KI387_034397</name>
</gene>
<evidence type="ECO:0000313" key="1">
    <source>
        <dbReference type="EMBL" id="KAH9290280.1"/>
    </source>
</evidence>
<keyword evidence="2" id="KW-1185">Reference proteome</keyword>
<dbReference type="EMBL" id="JAHRHJ020003813">
    <property type="protein sequence ID" value="KAH9290280.1"/>
    <property type="molecule type" value="Genomic_DNA"/>
</dbReference>
<sequence>VKVDDLQGKVVLLLAMHLPLSPKDCYISALKDVYLKMRESDDYLAEVVLTPYNFKFGGSWEEFENAVTSGPWPVFPNPGLVNQQILGCYADDKRVVVVDEKGRISSENALPMILRWGVEAYPFSKSREEELRKAEWEELNSQSSFEFVFHKRDLFQSK</sequence>
<reference evidence="1 2" key="1">
    <citation type="journal article" date="2021" name="Nat. Plants">
        <title>The Taxus genome provides insights into paclitaxel biosynthesis.</title>
        <authorList>
            <person name="Xiong X."/>
            <person name="Gou J."/>
            <person name="Liao Q."/>
            <person name="Li Y."/>
            <person name="Zhou Q."/>
            <person name="Bi G."/>
            <person name="Li C."/>
            <person name="Du R."/>
            <person name="Wang X."/>
            <person name="Sun T."/>
            <person name="Guo L."/>
            <person name="Liang H."/>
            <person name="Lu P."/>
            <person name="Wu Y."/>
            <person name="Zhang Z."/>
            <person name="Ro D.K."/>
            <person name="Shang Y."/>
            <person name="Huang S."/>
            <person name="Yan J."/>
        </authorList>
    </citation>
    <scope>NUCLEOTIDE SEQUENCE [LARGE SCALE GENOMIC DNA]</scope>
    <source>
        <strain evidence="1">Ta-2019</strain>
    </source>
</reference>
<dbReference type="InterPro" id="IPR039299">
    <property type="entry name" value="SEOA"/>
</dbReference>
<feature type="non-terminal residue" evidence="1">
    <location>
        <position position="1"/>
    </location>
</feature>
<dbReference type="AlphaFoldDB" id="A0AA38BUW4"/>
<name>A0AA38BUW4_TAXCH</name>
<comment type="caution">
    <text evidence="1">The sequence shown here is derived from an EMBL/GenBank/DDBJ whole genome shotgun (WGS) entry which is preliminary data.</text>
</comment>
<organism evidence="1 2">
    <name type="scientific">Taxus chinensis</name>
    <name type="common">Chinese yew</name>
    <name type="synonym">Taxus wallichiana var. chinensis</name>
    <dbReference type="NCBI Taxonomy" id="29808"/>
    <lineage>
        <taxon>Eukaryota</taxon>
        <taxon>Viridiplantae</taxon>
        <taxon>Streptophyta</taxon>
        <taxon>Embryophyta</taxon>
        <taxon>Tracheophyta</taxon>
        <taxon>Spermatophyta</taxon>
        <taxon>Pinopsida</taxon>
        <taxon>Pinidae</taxon>
        <taxon>Conifers II</taxon>
        <taxon>Cupressales</taxon>
        <taxon>Taxaceae</taxon>
        <taxon>Taxus</taxon>
    </lineage>
</organism>